<sequence>MLDQNHMEPKPRKMHYNAFGPYKLLKTIGQGGFGKVKLAYHFDTNTEVAIKLVKKEDINTPDLTKKLIREIDILRQINYPFIVKLYEVLETERYVGMVMEYACGGELFQYMIAQERQYLKENEAAKYFSQLIIGM</sequence>
<dbReference type="Gene3D" id="1.10.510.10">
    <property type="entry name" value="Transferase(Phosphotransferase) domain 1"/>
    <property type="match status" value="1"/>
</dbReference>
<dbReference type="PANTHER" id="PTHR24346">
    <property type="entry name" value="MAP/MICROTUBULE AFFINITY-REGULATING KINASE"/>
    <property type="match status" value="1"/>
</dbReference>
<evidence type="ECO:0000256" key="1">
    <source>
        <dbReference type="ARBA" id="ARBA00022527"/>
    </source>
</evidence>
<reference evidence="8" key="1">
    <citation type="submission" date="2020-05" db="EMBL/GenBank/DDBJ databases">
        <title>Phylogenomic resolution of chytrid fungi.</title>
        <authorList>
            <person name="Stajich J.E."/>
            <person name="Amses K."/>
            <person name="Simmons R."/>
            <person name="Seto K."/>
            <person name="Myers J."/>
            <person name="Bonds A."/>
            <person name="Quandt C.A."/>
            <person name="Barry K."/>
            <person name="Liu P."/>
            <person name="Grigoriev I."/>
            <person name="Longcore J.E."/>
            <person name="James T.Y."/>
        </authorList>
    </citation>
    <scope>NUCLEOTIDE SEQUENCE</scope>
    <source>
        <strain evidence="8">PLAUS21</strain>
    </source>
</reference>
<dbReference type="EMBL" id="JADGKB010000011">
    <property type="protein sequence ID" value="KAJ3260511.1"/>
    <property type="molecule type" value="Genomic_DNA"/>
</dbReference>
<keyword evidence="2" id="KW-0808">Transferase</keyword>
<dbReference type="FunFam" id="3.30.200.20:FF:000003">
    <property type="entry name" value="Non-specific serine/threonine protein kinase"/>
    <property type="match status" value="1"/>
</dbReference>
<dbReference type="InterPro" id="IPR017441">
    <property type="entry name" value="Protein_kinase_ATP_BS"/>
</dbReference>
<dbReference type="GO" id="GO:0035556">
    <property type="term" value="P:intracellular signal transduction"/>
    <property type="evidence" value="ECO:0007669"/>
    <property type="project" value="TreeGrafter"/>
</dbReference>
<keyword evidence="5 6" id="KW-0067">ATP-binding</keyword>
<dbReference type="PANTHER" id="PTHR24346:SF110">
    <property type="entry name" value="NON-SPECIFIC SERINE_THREONINE PROTEIN KINASE"/>
    <property type="match status" value="1"/>
</dbReference>
<dbReference type="PROSITE" id="PS00107">
    <property type="entry name" value="PROTEIN_KINASE_ATP"/>
    <property type="match status" value="1"/>
</dbReference>
<feature type="domain" description="Protein kinase" evidence="7">
    <location>
        <begin position="22"/>
        <end position="135"/>
    </location>
</feature>
<dbReference type="Pfam" id="PF00069">
    <property type="entry name" value="Pkinase"/>
    <property type="match status" value="1"/>
</dbReference>
<feature type="binding site" evidence="6">
    <location>
        <position position="55"/>
    </location>
    <ligand>
        <name>ATP</name>
        <dbReference type="ChEBI" id="CHEBI:30616"/>
    </ligand>
</feature>
<keyword evidence="1" id="KW-0723">Serine/threonine-protein kinase</keyword>
<keyword evidence="4" id="KW-0418">Kinase</keyword>
<evidence type="ECO:0000256" key="4">
    <source>
        <dbReference type="ARBA" id="ARBA00022777"/>
    </source>
</evidence>
<dbReference type="SUPFAM" id="SSF56112">
    <property type="entry name" value="Protein kinase-like (PK-like)"/>
    <property type="match status" value="1"/>
</dbReference>
<evidence type="ECO:0000256" key="2">
    <source>
        <dbReference type="ARBA" id="ARBA00022679"/>
    </source>
</evidence>
<evidence type="ECO:0000256" key="6">
    <source>
        <dbReference type="PROSITE-ProRule" id="PRU10141"/>
    </source>
</evidence>
<name>A0AAD5UNY5_9FUNG</name>
<accession>A0AAD5UNY5</accession>
<dbReference type="InterPro" id="IPR000719">
    <property type="entry name" value="Prot_kinase_dom"/>
</dbReference>
<dbReference type="GO" id="GO:0005737">
    <property type="term" value="C:cytoplasm"/>
    <property type="evidence" value="ECO:0007669"/>
    <property type="project" value="TreeGrafter"/>
</dbReference>
<dbReference type="Proteomes" id="UP001210925">
    <property type="component" value="Unassembled WGS sequence"/>
</dbReference>
<dbReference type="SMART" id="SM00220">
    <property type="entry name" value="S_TKc"/>
    <property type="match status" value="1"/>
</dbReference>
<keyword evidence="9" id="KW-1185">Reference proteome</keyword>
<protein>
    <recommendedName>
        <fullName evidence="7">Protein kinase domain-containing protein</fullName>
    </recommendedName>
</protein>
<proteinExistence type="predicted"/>
<dbReference type="InterPro" id="IPR011009">
    <property type="entry name" value="Kinase-like_dom_sf"/>
</dbReference>
<evidence type="ECO:0000256" key="3">
    <source>
        <dbReference type="ARBA" id="ARBA00022741"/>
    </source>
</evidence>
<organism evidence="8 9">
    <name type="scientific">Boothiomyces macroporosus</name>
    <dbReference type="NCBI Taxonomy" id="261099"/>
    <lineage>
        <taxon>Eukaryota</taxon>
        <taxon>Fungi</taxon>
        <taxon>Fungi incertae sedis</taxon>
        <taxon>Chytridiomycota</taxon>
        <taxon>Chytridiomycota incertae sedis</taxon>
        <taxon>Chytridiomycetes</taxon>
        <taxon>Rhizophydiales</taxon>
        <taxon>Terramycetaceae</taxon>
        <taxon>Boothiomyces</taxon>
    </lineage>
</organism>
<dbReference type="PROSITE" id="PS50011">
    <property type="entry name" value="PROTEIN_KINASE_DOM"/>
    <property type="match status" value="1"/>
</dbReference>
<evidence type="ECO:0000313" key="9">
    <source>
        <dbReference type="Proteomes" id="UP001210925"/>
    </source>
</evidence>
<evidence type="ECO:0000256" key="5">
    <source>
        <dbReference type="ARBA" id="ARBA00022840"/>
    </source>
</evidence>
<evidence type="ECO:0000313" key="8">
    <source>
        <dbReference type="EMBL" id="KAJ3260511.1"/>
    </source>
</evidence>
<comment type="caution">
    <text evidence="8">The sequence shown here is derived from an EMBL/GenBank/DDBJ whole genome shotgun (WGS) entry which is preliminary data.</text>
</comment>
<dbReference type="GO" id="GO:0005524">
    <property type="term" value="F:ATP binding"/>
    <property type="evidence" value="ECO:0007669"/>
    <property type="project" value="UniProtKB-UniRule"/>
</dbReference>
<dbReference type="AlphaFoldDB" id="A0AAD5UNY5"/>
<evidence type="ECO:0000259" key="7">
    <source>
        <dbReference type="PROSITE" id="PS50011"/>
    </source>
</evidence>
<dbReference type="GO" id="GO:0004674">
    <property type="term" value="F:protein serine/threonine kinase activity"/>
    <property type="evidence" value="ECO:0007669"/>
    <property type="project" value="UniProtKB-KW"/>
</dbReference>
<keyword evidence="3 6" id="KW-0547">Nucleotide-binding</keyword>
<gene>
    <name evidence="8" type="ORF">HK103_000653</name>
</gene>